<evidence type="ECO:0000313" key="4">
    <source>
        <dbReference type="Proteomes" id="UP000679307"/>
    </source>
</evidence>
<dbReference type="RefSeq" id="WP_214058112.1">
    <property type="nucleotide sequence ID" value="NZ_BAAAHS010000131.1"/>
</dbReference>
<dbReference type="Gene3D" id="3.40.630.30">
    <property type="match status" value="2"/>
</dbReference>
<dbReference type="Pfam" id="PF17668">
    <property type="entry name" value="Acetyltransf_17"/>
    <property type="match status" value="1"/>
</dbReference>
<proteinExistence type="predicted"/>
<dbReference type="Pfam" id="PF13527">
    <property type="entry name" value="Acetyltransf_9"/>
    <property type="match status" value="1"/>
</dbReference>
<dbReference type="Proteomes" id="UP000679307">
    <property type="component" value="Chromosome"/>
</dbReference>
<dbReference type="InterPro" id="IPR051554">
    <property type="entry name" value="Acetyltransferase_Eis"/>
</dbReference>
<protein>
    <recommendedName>
        <fullName evidence="2">N-acetyltransferase domain-containing protein</fullName>
    </recommendedName>
</protein>
<accession>A0ABX8EHJ9</accession>
<dbReference type="InterPro" id="IPR036527">
    <property type="entry name" value="SCP2_sterol-bd_dom_sf"/>
</dbReference>
<dbReference type="InterPro" id="IPR000182">
    <property type="entry name" value="GNAT_dom"/>
</dbReference>
<dbReference type="InterPro" id="IPR016181">
    <property type="entry name" value="Acyl_CoA_acyltransferase"/>
</dbReference>
<sequence length="391" mass="41164">MLETRPLTADDVTASKGLGHEAFGNPRPAGDRAAGAFPAPGTTTWGTFDDGHLVAKATARHDVSYWHGHQLETCGIAGVAVAAEHRGRGLLRGVLAEALAEHAQTVSTLFPTAPGIYRSLGYEVVGSLDHVDLPTAALASVRAPDRTTVRRATATDLPAVDAAYARWAVTRNGPLTRTSPCFPTDTDARFSQVSGVSLAEDDGGVVGYAAWTRGPGYGPGSRVDVDDLVTLTPDAARALWRVLGSFASVAPTVRLRTSGDHPARLVLPTSTWTAVERRPYMARVHPSALGRLTAGPDDDVELSVRVVGDPLGVLDGSWTVEARPGWSAAARISDDDRLPTLTPQGLALAYAGTLPAVDLRAGGHLVGGDARTDAVLDRLLRRRAPAVLDYF</sequence>
<dbReference type="SUPFAM" id="SSF55718">
    <property type="entry name" value="SCP-like"/>
    <property type="match status" value="1"/>
</dbReference>
<dbReference type="Gene3D" id="3.30.1050.10">
    <property type="entry name" value="SCP2 sterol-binding domain"/>
    <property type="match status" value="1"/>
</dbReference>
<evidence type="ECO:0000256" key="1">
    <source>
        <dbReference type="SAM" id="MobiDB-lite"/>
    </source>
</evidence>
<reference evidence="3 4" key="1">
    <citation type="submission" date="2021-05" db="EMBL/GenBank/DDBJ databases">
        <title>Complete genome of Nocardioides aquaticus KCTC 9944T isolated from meromictic and hypersaline Ekho Lake, Antarctica.</title>
        <authorList>
            <person name="Hwang K."/>
            <person name="Kim K.M."/>
            <person name="Choe H."/>
        </authorList>
    </citation>
    <scope>NUCLEOTIDE SEQUENCE [LARGE SCALE GENOMIC DNA]</scope>
    <source>
        <strain evidence="3 4">KCTC 9944</strain>
    </source>
</reference>
<dbReference type="CDD" id="cd04301">
    <property type="entry name" value="NAT_SF"/>
    <property type="match status" value="1"/>
</dbReference>
<evidence type="ECO:0000313" key="3">
    <source>
        <dbReference type="EMBL" id="QVT78542.1"/>
    </source>
</evidence>
<evidence type="ECO:0000259" key="2">
    <source>
        <dbReference type="PROSITE" id="PS51186"/>
    </source>
</evidence>
<dbReference type="PROSITE" id="PS51186">
    <property type="entry name" value="GNAT"/>
    <property type="match status" value="1"/>
</dbReference>
<gene>
    <name evidence="3" type="ORF">ENKNEFLB_00919</name>
</gene>
<dbReference type="SUPFAM" id="SSF55729">
    <property type="entry name" value="Acyl-CoA N-acyltransferases (Nat)"/>
    <property type="match status" value="1"/>
</dbReference>
<organism evidence="3 4">
    <name type="scientific">Nocardioides aquaticus</name>
    <dbReference type="NCBI Taxonomy" id="160826"/>
    <lineage>
        <taxon>Bacteria</taxon>
        <taxon>Bacillati</taxon>
        <taxon>Actinomycetota</taxon>
        <taxon>Actinomycetes</taxon>
        <taxon>Propionibacteriales</taxon>
        <taxon>Nocardioidaceae</taxon>
        <taxon>Nocardioides</taxon>
    </lineage>
</organism>
<dbReference type="InterPro" id="IPR041380">
    <property type="entry name" value="Acetyltransf_17"/>
</dbReference>
<dbReference type="PANTHER" id="PTHR37817">
    <property type="entry name" value="N-ACETYLTRANSFERASE EIS"/>
    <property type="match status" value="1"/>
</dbReference>
<name>A0ABX8EHJ9_9ACTN</name>
<dbReference type="EMBL" id="CP075371">
    <property type="protein sequence ID" value="QVT78542.1"/>
    <property type="molecule type" value="Genomic_DNA"/>
</dbReference>
<feature type="region of interest" description="Disordered" evidence="1">
    <location>
        <begin position="1"/>
        <end position="30"/>
    </location>
</feature>
<dbReference type="PANTHER" id="PTHR37817:SF1">
    <property type="entry name" value="N-ACETYLTRANSFERASE EIS"/>
    <property type="match status" value="1"/>
</dbReference>
<feature type="domain" description="N-acetyltransferase" evidence="2">
    <location>
        <begin position="2"/>
        <end position="144"/>
    </location>
</feature>
<keyword evidence="4" id="KW-1185">Reference proteome</keyword>